<organism evidence="1 2">
    <name type="scientific">Ligilactobacillus saerimneri</name>
    <dbReference type="NCBI Taxonomy" id="228229"/>
    <lineage>
        <taxon>Bacteria</taxon>
        <taxon>Bacillati</taxon>
        <taxon>Bacillota</taxon>
        <taxon>Bacilli</taxon>
        <taxon>Lactobacillales</taxon>
        <taxon>Lactobacillaceae</taxon>
        <taxon>Ligilactobacillus</taxon>
    </lineage>
</organism>
<name>A0A7H9EI39_9LACO</name>
<dbReference type="AlphaFoldDB" id="A0A7H9EI39"/>
<gene>
    <name evidence="1" type="ORF">GTO87_01235</name>
</gene>
<evidence type="ECO:0000313" key="1">
    <source>
        <dbReference type="EMBL" id="QLL77368.1"/>
    </source>
</evidence>
<evidence type="ECO:0000313" key="2">
    <source>
        <dbReference type="Proteomes" id="UP000510886"/>
    </source>
</evidence>
<protein>
    <submittedName>
        <fullName evidence="1">Uncharacterized protein</fullName>
    </submittedName>
</protein>
<dbReference type="Proteomes" id="UP000510886">
    <property type="component" value="Chromosome"/>
</dbReference>
<dbReference type="KEGG" id="lsw:GTO87_01235"/>
<dbReference type="RefSeq" id="WP_009555591.1">
    <property type="nucleotide sequence ID" value="NZ_CALVCX010000072.1"/>
</dbReference>
<sequence>MSESIFFNPGQSISSSFDFDEAYTAAKIYRHKAAKPLLIVQEKDGQPYYVFDESQAVKEENAKAKEFAVLKRITD</sequence>
<dbReference type="GeneID" id="89599182"/>
<dbReference type="EMBL" id="CP047418">
    <property type="protein sequence ID" value="QLL77368.1"/>
    <property type="molecule type" value="Genomic_DNA"/>
</dbReference>
<proteinExistence type="predicted"/>
<accession>A0A7H9EI39</accession>
<reference evidence="1 2" key="1">
    <citation type="submission" date="2020-01" db="EMBL/GenBank/DDBJ databases">
        <title>Complete and circular genome sequences of six lactobacillus isolates from horses.</title>
        <authorList>
            <person name="Hassan H.M."/>
        </authorList>
    </citation>
    <scope>NUCLEOTIDE SEQUENCE [LARGE SCALE GENOMIC DNA]</scope>
    <source>
        <strain evidence="1 2">1A</strain>
    </source>
</reference>